<dbReference type="PANTHER" id="PTHR44846:SF1">
    <property type="entry name" value="MANNOSYL-D-GLYCERATE TRANSPORT_METABOLISM SYSTEM REPRESSOR MNGR-RELATED"/>
    <property type="match status" value="1"/>
</dbReference>
<proteinExistence type="predicted"/>
<dbReference type="GO" id="GO:0003700">
    <property type="term" value="F:DNA-binding transcription factor activity"/>
    <property type="evidence" value="ECO:0007669"/>
    <property type="project" value="InterPro"/>
</dbReference>
<dbReference type="InterPro" id="IPR028978">
    <property type="entry name" value="Chorismate_lyase_/UTRA_dom_sf"/>
</dbReference>
<sequence length="242" mass="28128">MKLNETSLTPLYQQLMEDIKYSIENGKYNYDDKIPTEPELSADYGVSRITVRRAVDELCNEGYLIKKQGKGTFVCKPKLLRKIERSNEVLSFSKACRQNGMKPGARVLDYQISFARLDEQNFFHVDEKTKILYIKRVLTADDTPIMLENNFYVFEKFKFLQDETLENTSLFEVLEKHGLHACKSVKSTLEIVKAESHHARDLDVVIGEPLFYMNVYFGDEADNPVFIGRQYMVGSRYKFNNI</sequence>
<dbReference type="Gene3D" id="3.40.1410.10">
    <property type="entry name" value="Chorismate lyase-like"/>
    <property type="match status" value="1"/>
</dbReference>
<keyword evidence="6" id="KW-1185">Reference proteome</keyword>
<dbReference type="AlphaFoldDB" id="A0A6L5XZD3"/>
<dbReference type="PROSITE" id="PS50949">
    <property type="entry name" value="HTH_GNTR"/>
    <property type="match status" value="1"/>
</dbReference>
<dbReference type="InterPro" id="IPR036390">
    <property type="entry name" value="WH_DNA-bd_sf"/>
</dbReference>
<organism evidence="5 6">
    <name type="scientific">Velocimicrobium porci</name>
    <dbReference type="NCBI Taxonomy" id="2606634"/>
    <lineage>
        <taxon>Bacteria</taxon>
        <taxon>Bacillati</taxon>
        <taxon>Bacillota</taxon>
        <taxon>Clostridia</taxon>
        <taxon>Lachnospirales</taxon>
        <taxon>Lachnospiraceae</taxon>
        <taxon>Velocimicrobium</taxon>
    </lineage>
</organism>
<evidence type="ECO:0000256" key="3">
    <source>
        <dbReference type="ARBA" id="ARBA00023163"/>
    </source>
</evidence>
<keyword evidence="3" id="KW-0804">Transcription</keyword>
<dbReference type="Pfam" id="PF07702">
    <property type="entry name" value="UTRA"/>
    <property type="match status" value="1"/>
</dbReference>
<evidence type="ECO:0000256" key="1">
    <source>
        <dbReference type="ARBA" id="ARBA00023015"/>
    </source>
</evidence>
<dbReference type="PRINTS" id="PR00035">
    <property type="entry name" value="HTHGNTR"/>
</dbReference>
<protein>
    <submittedName>
        <fullName evidence="5">GntR family transcriptional regulator</fullName>
    </submittedName>
</protein>
<dbReference type="Pfam" id="PF00392">
    <property type="entry name" value="GntR"/>
    <property type="match status" value="1"/>
</dbReference>
<dbReference type="CDD" id="cd07377">
    <property type="entry name" value="WHTH_GntR"/>
    <property type="match status" value="1"/>
</dbReference>
<dbReference type="Gene3D" id="1.10.10.10">
    <property type="entry name" value="Winged helix-like DNA-binding domain superfamily/Winged helix DNA-binding domain"/>
    <property type="match status" value="1"/>
</dbReference>
<keyword evidence="1" id="KW-0805">Transcription regulation</keyword>
<dbReference type="SMART" id="SM00866">
    <property type="entry name" value="UTRA"/>
    <property type="match status" value="1"/>
</dbReference>
<name>A0A6L5XZD3_9FIRM</name>
<feature type="domain" description="HTH gntR-type" evidence="4">
    <location>
        <begin position="9"/>
        <end position="77"/>
    </location>
</feature>
<dbReference type="GO" id="GO:0003677">
    <property type="term" value="F:DNA binding"/>
    <property type="evidence" value="ECO:0007669"/>
    <property type="project" value="UniProtKB-KW"/>
</dbReference>
<evidence type="ECO:0000259" key="4">
    <source>
        <dbReference type="PROSITE" id="PS50949"/>
    </source>
</evidence>
<dbReference type="EMBL" id="VUMT01000013">
    <property type="protein sequence ID" value="MSS64074.1"/>
    <property type="molecule type" value="Genomic_DNA"/>
</dbReference>
<dbReference type="Proteomes" id="UP000482209">
    <property type="component" value="Unassembled WGS sequence"/>
</dbReference>
<dbReference type="SUPFAM" id="SSF46785">
    <property type="entry name" value="Winged helix' DNA-binding domain"/>
    <property type="match status" value="1"/>
</dbReference>
<evidence type="ECO:0000313" key="6">
    <source>
        <dbReference type="Proteomes" id="UP000482209"/>
    </source>
</evidence>
<dbReference type="FunFam" id="1.10.10.10:FF:000079">
    <property type="entry name" value="GntR family transcriptional regulator"/>
    <property type="match status" value="1"/>
</dbReference>
<dbReference type="InterPro" id="IPR050679">
    <property type="entry name" value="Bact_HTH_transcr_reg"/>
</dbReference>
<dbReference type="PANTHER" id="PTHR44846">
    <property type="entry name" value="MANNOSYL-D-GLYCERATE TRANSPORT/METABOLISM SYSTEM REPRESSOR MNGR-RELATED"/>
    <property type="match status" value="1"/>
</dbReference>
<dbReference type="SUPFAM" id="SSF64288">
    <property type="entry name" value="Chorismate lyase-like"/>
    <property type="match status" value="1"/>
</dbReference>
<dbReference type="InterPro" id="IPR036388">
    <property type="entry name" value="WH-like_DNA-bd_sf"/>
</dbReference>
<evidence type="ECO:0000313" key="5">
    <source>
        <dbReference type="EMBL" id="MSS64074.1"/>
    </source>
</evidence>
<gene>
    <name evidence="5" type="ORF">FYJ58_09335</name>
</gene>
<reference evidence="5 6" key="1">
    <citation type="submission" date="2019-08" db="EMBL/GenBank/DDBJ databases">
        <title>In-depth cultivation of the pig gut microbiome towards novel bacterial diversity and tailored functional studies.</title>
        <authorList>
            <person name="Wylensek D."/>
            <person name="Hitch T.C.A."/>
            <person name="Clavel T."/>
        </authorList>
    </citation>
    <scope>NUCLEOTIDE SEQUENCE [LARGE SCALE GENOMIC DNA]</scope>
    <source>
        <strain evidence="5 6">WCA-693-APC-MOT-I</strain>
    </source>
</reference>
<dbReference type="SMART" id="SM00345">
    <property type="entry name" value="HTH_GNTR"/>
    <property type="match status" value="1"/>
</dbReference>
<evidence type="ECO:0000256" key="2">
    <source>
        <dbReference type="ARBA" id="ARBA00023125"/>
    </source>
</evidence>
<dbReference type="GO" id="GO:0045892">
    <property type="term" value="P:negative regulation of DNA-templated transcription"/>
    <property type="evidence" value="ECO:0007669"/>
    <property type="project" value="TreeGrafter"/>
</dbReference>
<comment type="caution">
    <text evidence="5">The sequence shown here is derived from an EMBL/GenBank/DDBJ whole genome shotgun (WGS) entry which is preliminary data.</text>
</comment>
<dbReference type="RefSeq" id="WP_154519477.1">
    <property type="nucleotide sequence ID" value="NZ_VUMT01000013.1"/>
</dbReference>
<dbReference type="InterPro" id="IPR000524">
    <property type="entry name" value="Tscrpt_reg_HTH_GntR"/>
</dbReference>
<keyword evidence="2" id="KW-0238">DNA-binding</keyword>
<accession>A0A6L5XZD3</accession>
<dbReference type="InterPro" id="IPR011663">
    <property type="entry name" value="UTRA"/>
</dbReference>